<dbReference type="Pfam" id="PF13860">
    <property type="entry name" value="FlgD_ig"/>
    <property type="match status" value="1"/>
</dbReference>
<evidence type="ECO:0000256" key="1">
    <source>
        <dbReference type="ARBA" id="ARBA00010577"/>
    </source>
</evidence>
<protein>
    <recommendedName>
        <fullName evidence="2 5">Basal-body rod modification protein FlgD</fullName>
    </recommendedName>
</protein>
<dbReference type="EMBL" id="JAUOPJ010000005">
    <property type="protein sequence ID" value="MDO6456787.1"/>
    <property type="molecule type" value="Genomic_DNA"/>
</dbReference>
<dbReference type="Proteomes" id="UP001169823">
    <property type="component" value="Unassembled WGS sequence"/>
</dbReference>
<evidence type="ECO:0000313" key="8">
    <source>
        <dbReference type="EMBL" id="MDO6456787.1"/>
    </source>
</evidence>
<dbReference type="InterPro" id="IPR025965">
    <property type="entry name" value="FlgD/Vpr_Ig-like"/>
</dbReference>
<evidence type="ECO:0000256" key="2">
    <source>
        <dbReference type="ARBA" id="ARBA00016013"/>
    </source>
</evidence>
<comment type="caution">
    <text evidence="8">The sequence shown here is derived from an EMBL/GenBank/DDBJ whole genome shotgun (WGS) entry which is preliminary data.</text>
</comment>
<evidence type="ECO:0000256" key="4">
    <source>
        <dbReference type="ARBA" id="ARBA00024746"/>
    </source>
</evidence>
<feature type="domain" description="FlgD/Vpr Ig-like" evidence="7">
    <location>
        <begin position="106"/>
        <end position="173"/>
    </location>
</feature>
<keyword evidence="8" id="KW-0282">Flagellum</keyword>
<dbReference type="InterPro" id="IPR005648">
    <property type="entry name" value="FlgD"/>
</dbReference>
<organism evidence="8 9">
    <name type="scientific">Celeribacter halophilus</name>
    <dbReference type="NCBI Taxonomy" id="576117"/>
    <lineage>
        <taxon>Bacteria</taxon>
        <taxon>Pseudomonadati</taxon>
        <taxon>Pseudomonadota</taxon>
        <taxon>Alphaproteobacteria</taxon>
        <taxon>Rhodobacterales</taxon>
        <taxon>Roseobacteraceae</taxon>
        <taxon>Celeribacter</taxon>
    </lineage>
</organism>
<reference evidence="8" key="1">
    <citation type="submission" date="2023-07" db="EMBL/GenBank/DDBJ databases">
        <title>Genome content predicts the carbon catabolic preferences of heterotrophic bacteria.</title>
        <authorList>
            <person name="Gralka M."/>
        </authorList>
    </citation>
    <scope>NUCLEOTIDE SEQUENCE</scope>
    <source>
        <strain evidence="8">I2M02</strain>
    </source>
</reference>
<dbReference type="Gene3D" id="2.30.30.910">
    <property type="match status" value="1"/>
</dbReference>
<dbReference type="Gene3D" id="2.60.40.4070">
    <property type="match status" value="1"/>
</dbReference>
<keyword evidence="8" id="KW-0969">Cilium</keyword>
<name>A0AAW7XUS8_9RHOB</name>
<comment type="similarity">
    <text evidence="1 5">Belongs to the FlgD family.</text>
</comment>
<evidence type="ECO:0000256" key="6">
    <source>
        <dbReference type="SAM" id="MobiDB-lite"/>
    </source>
</evidence>
<proteinExistence type="inferred from homology"/>
<dbReference type="NCBIfam" id="NF009453">
    <property type="entry name" value="PRK12813.1"/>
    <property type="match status" value="1"/>
</dbReference>
<dbReference type="Pfam" id="PF03963">
    <property type="entry name" value="FlgD"/>
    <property type="match status" value="1"/>
</dbReference>
<sequence length="223" mass="23761">MTNTISAATAATNTQTSSASSGASSVISSDFETFLTMLTVQMQNQDPLNPIESTDYAVQLATFSEVEQAVMTNDLLEKLSSQLGLMGFSQLSGWVGKEARSESAAYFDGSSPVTLSGDFASAANRAVLVVRDIDGRVVQEVTISPDNETFEWTGVDDQGASVSAGLYNFEIENYYNTDHLSTTTVESYSKIIEARADDGDVVLVLEGGNEIASSDVTALRDSE</sequence>
<evidence type="ECO:0000256" key="3">
    <source>
        <dbReference type="ARBA" id="ARBA00022795"/>
    </source>
</evidence>
<evidence type="ECO:0000259" key="7">
    <source>
        <dbReference type="Pfam" id="PF13860"/>
    </source>
</evidence>
<keyword evidence="3 5" id="KW-1005">Bacterial flagellum biogenesis</keyword>
<feature type="region of interest" description="Disordered" evidence="6">
    <location>
        <begin position="1"/>
        <end position="23"/>
    </location>
</feature>
<dbReference type="AlphaFoldDB" id="A0AAW7XUS8"/>
<evidence type="ECO:0000313" key="9">
    <source>
        <dbReference type="Proteomes" id="UP001169823"/>
    </source>
</evidence>
<comment type="function">
    <text evidence="4 5">Required for flagellar hook formation. May act as a scaffolding protein.</text>
</comment>
<evidence type="ECO:0000256" key="5">
    <source>
        <dbReference type="RuleBase" id="RU362076"/>
    </source>
</evidence>
<keyword evidence="8" id="KW-0966">Cell projection</keyword>
<dbReference type="GO" id="GO:0044781">
    <property type="term" value="P:bacterial-type flagellum organization"/>
    <property type="evidence" value="ECO:0007669"/>
    <property type="project" value="UniProtKB-UniRule"/>
</dbReference>
<dbReference type="RefSeq" id="WP_303482315.1">
    <property type="nucleotide sequence ID" value="NZ_JAUOPJ010000005.1"/>
</dbReference>
<accession>A0AAW7XUS8</accession>
<gene>
    <name evidence="8" type="ORF">Q4494_06835</name>
</gene>